<evidence type="ECO:0008006" key="3">
    <source>
        <dbReference type="Google" id="ProtNLM"/>
    </source>
</evidence>
<dbReference type="EMBL" id="CALNXK010000041">
    <property type="protein sequence ID" value="CAH3125665.1"/>
    <property type="molecule type" value="Genomic_DNA"/>
</dbReference>
<sequence length="86" mass="9483">MGYDIPYLKDCLGQAIGYVRPLQKDLDRSPLPVQKSTAVSNLQNAPKVICINCKDDVPLTLWQDHQMICEGGSSKETGDRCEVCNG</sequence>
<accession>A0ABN8NY76</accession>
<protein>
    <recommendedName>
        <fullName evidence="3">Zona pellucida glycoprotein 3</fullName>
    </recommendedName>
</protein>
<proteinExistence type="predicted"/>
<reference evidence="1 2" key="1">
    <citation type="submission" date="2022-05" db="EMBL/GenBank/DDBJ databases">
        <authorList>
            <consortium name="Genoscope - CEA"/>
            <person name="William W."/>
        </authorList>
    </citation>
    <scope>NUCLEOTIDE SEQUENCE [LARGE SCALE GENOMIC DNA]</scope>
</reference>
<feature type="non-terminal residue" evidence="1">
    <location>
        <position position="86"/>
    </location>
</feature>
<comment type="caution">
    <text evidence="1">The sequence shown here is derived from an EMBL/GenBank/DDBJ whole genome shotgun (WGS) entry which is preliminary data.</text>
</comment>
<dbReference type="Proteomes" id="UP001159405">
    <property type="component" value="Unassembled WGS sequence"/>
</dbReference>
<organism evidence="1 2">
    <name type="scientific">Porites lobata</name>
    <dbReference type="NCBI Taxonomy" id="104759"/>
    <lineage>
        <taxon>Eukaryota</taxon>
        <taxon>Metazoa</taxon>
        <taxon>Cnidaria</taxon>
        <taxon>Anthozoa</taxon>
        <taxon>Hexacorallia</taxon>
        <taxon>Scleractinia</taxon>
        <taxon>Fungiina</taxon>
        <taxon>Poritidae</taxon>
        <taxon>Porites</taxon>
    </lineage>
</organism>
<gene>
    <name evidence="1" type="ORF">PLOB_00031951</name>
</gene>
<name>A0ABN8NY76_9CNID</name>
<keyword evidence="2" id="KW-1185">Reference proteome</keyword>
<evidence type="ECO:0000313" key="2">
    <source>
        <dbReference type="Proteomes" id="UP001159405"/>
    </source>
</evidence>
<evidence type="ECO:0000313" key="1">
    <source>
        <dbReference type="EMBL" id="CAH3125665.1"/>
    </source>
</evidence>